<keyword evidence="3" id="KW-1185">Reference proteome</keyword>
<dbReference type="HOGENOM" id="CLU_084281_0_0_1"/>
<protein>
    <submittedName>
        <fullName evidence="2">Uncharacterized protein</fullName>
    </submittedName>
</protein>
<dbReference type="STRING" id="933084.A0A067PP58"/>
<gene>
    <name evidence="2" type="ORF">JAAARDRAFT_37011</name>
</gene>
<proteinExistence type="predicted"/>
<evidence type="ECO:0000313" key="2">
    <source>
        <dbReference type="EMBL" id="KDQ55600.1"/>
    </source>
</evidence>
<sequence>MSSFFTALFSCCLRSHSHTSEGPDETTHLIPAAAEDSTAPPQRHVVVVDHQKMKDRLGVIVRSKEGKMVNVNAQIPFNLHNKSLYNQNTFPYPTHDDTASEDNHNPDRQAQNTNHSQTRDLSPQASDLSYSTTSLPRNLSGDGDGGFGDGNGNGNGGGGKKLNVRLVHGKRTGSRSRLGRFVEGERGRSRDRARMQDLSAGEGEGSGEEGRREDSVGGHADDEHEVEPAAVKDGGDGEVALSDINTAPPRRAFTIQNAEAIACSWGD</sequence>
<evidence type="ECO:0000256" key="1">
    <source>
        <dbReference type="SAM" id="MobiDB-lite"/>
    </source>
</evidence>
<dbReference type="EMBL" id="KL197724">
    <property type="protein sequence ID" value="KDQ55600.1"/>
    <property type="molecule type" value="Genomic_DNA"/>
</dbReference>
<feature type="compositionally biased region" description="Gly residues" evidence="1">
    <location>
        <begin position="142"/>
        <end position="160"/>
    </location>
</feature>
<dbReference type="Proteomes" id="UP000027265">
    <property type="component" value="Unassembled WGS sequence"/>
</dbReference>
<dbReference type="OrthoDB" id="3227079at2759"/>
<feature type="compositionally biased region" description="Polar residues" evidence="1">
    <location>
        <begin position="108"/>
        <end position="137"/>
    </location>
</feature>
<feature type="region of interest" description="Disordered" evidence="1">
    <location>
        <begin position="88"/>
        <end position="248"/>
    </location>
</feature>
<accession>A0A067PP58</accession>
<reference evidence="3" key="1">
    <citation type="journal article" date="2014" name="Proc. Natl. Acad. Sci. U.S.A.">
        <title>Extensive sampling of basidiomycete genomes demonstrates inadequacy of the white-rot/brown-rot paradigm for wood decay fungi.</title>
        <authorList>
            <person name="Riley R."/>
            <person name="Salamov A.A."/>
            <person name="Brown D.W."/>
            <person name="Nagy L.G."/>
            <person name="Floudas D."/>
            <person name="Held B.W."/>
            <person name="Levasseur A."/>
            <person name="Lombard V."/>
            <person name="Morin E."/>
            <person name="Otillar R."/>
            <person name="Lindquist E.A."/>
            <person name="Sun H."/>
            <person name="LaButti K.M."/>
            <person name="Schmutz J."/>
            <person name="Jabbour D."/>
            <person name="Luo H."/>
            <person name="Baker S.E."/>
            <person name="Pisabarro A.G."/>
            <person name="Walton J.D."/>
            <person name="Blanchette R.A."/>
            <person name="Henrissat B."/>
            <person name="Martin F."/>
            <person name="Cullen D."/>
            <person name="Hibbett D.S."/>
            <person name="Grigoriev I.V."/>
        </authorList>
    </citation>
    <scope>NUCLEOTIDE SEQUENCE [LARGE SCALE GENOMIC DNA]</scope>
    <source>
        <strain evidence="3">MUCL 33604</strain>
    </source>
</reference>
<name>A0A067PP58_9AGAM</name>
<organism evidence="2 3">
    <name type="scientific">Jaapia argillacea MUCL 33604</name>
    <dbReference type="NCBI Taxonomy" id="933084"/>
    <lineage>
        <taxon>Eukaryota</taxon>
        <taxon>Fungi</taxon>
        <taxon>Dikarya</taxon>
        <taxon>Basidiomycota</taxon>
        <taxon>Agaricomycotina</taxon>
        <taxon>Agaricomycetes</taxon>
        <taxon>Agaricomycetidae</taxon>
        <taxon>Jaapiales</taxon>
        <taxon>Jaapiaceae</taxon>
        <taxon>Jaapia</taxon>
    </lineage>
</organism>
<dbReference type="InParanoid" id="A0A067PP58"/>
<feature type="compositionally biased region" description="Basic and acidic residues" evidence="1">
    <location>
        <begin position="208"/>
        <end position="222"/>
    </location>
</feature>
<dbReference type="AlphaFoldDB" id="A0A067PP58"/>
<feature type="compositionally biased region" description="Basic residues" evidence="1">
    <location>
        <begin position="167"/>
        <end position="178"/>
    </location>
</feature>
<evidence type="ECO:0000313" key="3">
    <source>
        <dbReference type="Proteomes" id="UP000027265"/>
    </source>
</evidence>
<feature type="compositionally biased region" description="Basic and acidic residues" evidence="1">
    <location>
        <begin position="94"/>
        <end position="107"/>
    </location>
</feature>
<feature type="compositionally biased region" description="Basic and acidic residues" evidence="1">
    <location>
        <begin position="180"/>
        <end position="195"/>
    </location>
</feature>